<dbReference type="InterPro" id="IPR024964">
    <property type="entry name" value="CTLH/CRA"/>
</dbReference>
<evidence type="ECO:0000313" key="4">
    <source>
        <dbReference type="Proteomes" id="UP001049176"/>
    </source>
</evidence>
<dbReference type="EMBL" id="CM032185">
    <property type="protein sequence ID" value="KAG7092561.1"/>
    <property type="molecule type" value="Genomic_DNA"/>
</dbReference>
<dbReference type="InterPro" id="IPR006594">
    <property type="entry name" value="LisH"/>
</dbReference>
<dbReference type="AlphaFoldDB" id="A0A9P7RZC3"/>
<evidence type="ECO:0000259" key="2">
    <source>
        <dbReference type="SMART" id="SM00757"/>
    </source>
</evidence>
<dbReference type="RefSeq" id="XP_043009031.1">
    <property type="nucleotide sequence ID" value="XM_043153747.1"/>
</dbReference>
<dbReference type="Proteomes" id="UP001049176">
    <property type="component" value="Chromosome 5"/>
</dbReference>
<dbReference type="PANTHER" id="PTHR12864">
    <property type="entry name" value="RAN BINDING PROTEIN 9-RELATED"/>
    <property type="match status" value="1"/>
</dbReference>
<sequence>MRPSTPEELRSLVLDYLTHSGYIRSAQTFLSDSSVRHIDLDGNEVLDSKRELGEYSELSETTVKQVHLRNQIRHEILCGRVNEAVNIINECFPLLLSMEEGMNQENETMQSSSKTEYLSPTSVNPAHLLLNVRIQAFVEACRTVPLEYPPKNEREKSTPSSEGKHTEDPEIIDQQTALLKSAQKLYALANMLPSKKENERYMKELKNVVGLIAYRVPETSPVAEYLSQEHRDALAEQVDRAILCRLGLPVIPRLELLMRENCTIWDFLHELKTPLKAGAHLFPAEYIRPTASKGEDSPTCPPLSIPNFLDS</sequence>
<accession>A0A9P7RZC3</accession>
<dbReference type="InterPro" id="IPR013144">
    <property type="entry name" value="CRA_dom"/>
</dbReference>
<dbReference type="KEGG" id="more:E1B28_008910"/>
<evidence type="ECO:0000313" key="3">
    <source>
        <dbReference type="EMBL" id="KAG7092561.1"/>
    </source>
</evidence>
<feature type="domain" description="CRA" evidence="2">
    <location>
        <begin position="173"/>
        <end position="274"/>
    </location>
</feature>
<dbReference type="GeneID" id="66077986"/>
<keyword evidence="4" id="KW-1185">Reference proteome</keyword>
<gene>
    <name evidence="3" type="ORF">E1B28_008910</name>
</gene>
<protein>
    <recommendedName>
        <fullName evidence="2">CRA domain-containing protein</fullName>
    </recommendedName>
</protein>
<dbReference type="PROSITE" id="PS50896">
    <property type="entry name" value="LISH"/>
    <property type="match status" value="1"/>
</dbReference>
<dbReference type="Pfam" id="PF08513">
    <property type="entry name" value="LisH"/>
    <property type="match status" value="1"/>
</dbReference>
<dbReference type="InterPro" id="IPR050618">
    <property type="entry name" value="Ubq-SigPath_Reg"/>
</dbReference>
<organism evidence="3 4">
    <name type="scientific">Marasmius oreades</name>
    <name type="common">fairy-ring Marasmius</name>
    <dbReference type="NCBI Taxonomy" id="181124"/>
    <lineage>
        <taxon>Eukaryota</taxon>
        <taxon>Fungi</taxon>
        <taxon>Dikarya</taxon>
        <taxon>Basidiomycota</taxon>
        <taxon>Agaricomycotina</taxon>
        <taxon>Agaricomycetes</taxon>
        <taxon>Agaricomycetidae</taxon>
        <taxon>Agaricales</taxon>
        <taxon>Marasmiineae</taxon>
        <taxon>Marasmiaceae</taxon>
        <taxon>Marasmius</taxon>
    </lineage>
</organism>
<feature type="compositionally biased region" description="Basic and acidic residues" evidence="1">
    <location>
        <begin position="150"/>
        <end position="168"/>
    </location>
</feature>
<name>A0A9P7RZC3_9AGAR</name>
<feature type="region of interest" description="Disordered" evidence="1">
    <location>
        <begin position="148"/>
        <end position="168"/>
    </location>
</feature>
<reference evidence="3" key="1">
    <citation type="journal article" date="2021" name="Genome Biol. Evol.">
        <title>The assembled and annotated genome of the fairy-ring fungus Marasmius oreades.</title>
        <authorList>
            <person name="Hiltunen M."/>
            <person name="Ament-Velasquez S.L."/>
            <person name="Johannesson H."/>
        </authorList>
    </citation>
    <scope>NUCLEOTIDE SEQUENCE</scope>
    <source>
        <strain evidence="3">03SP1</strain>
    </source>
</reference>
<feature type="region of interest" description="Disordered" evidence="1">
    <location>
        <begin position="291"/>
        <end position="311"/>
    </location>
</feature>
<dbReference type="Pfam" id="PF10607">
    <property type="entry name" value="CTLH"/>
    <property type="match status" value="1"/>
</dbReference>
<dbReference type="SMART" id="SM00757">
    <property type="entry name" value="CRA"/>
    <property type="match status" value="1"/>
</dbReference>
<comment type="caution">
    <text evidence="3">The sequence shown here is derived from an EMBL/GenBank/DDBJ whole genome shotgun (WGS) entry which is preliminary data.</text>
</comment>
<proteinExistence type="predicted"/>
<evidence type="ECO:0000256" key="1">
    <source>
        <dbReference type="SAM" id="MobiDB-lite"/>
    </source>
</evidence>